<dbReference type="PANTHER" id="PTHR47197:SF3">
    <property type="entry name" value="DIHYDRO-HEME D1 DEHYDROGENASE"/>
    <property type="match status" value="1"/>
</dbReference>
<dbReference type="EMBL" id="JAUCGM010000008">
    <property type="protein sequence ID" value="MDM8561828.1"/>
    <property type="molecule type" value="Genomic_DNA"/>
</dbReference>
<dbReference type="SUPFAM" id="SSF50952">
    <property type="entry name" value="Soluble quinoprotein glucose dehydrogenase"/>
    <property type="match status" value="1"/>
</dbReference>
<dbReference type="Gene3D" id="2.130.10.10">
    <property type="entry name" value="YVTN repeat-like/Quinoprotein amine dehydrogenase"/>
    <property type="match status" value="2"/>
</dbReference>
<dbReference type="InterPro" id="IPR011048">
    <property type="entry name" value="Haem_d1_sf"/>
</dbReference>
<evidence type="ECO:0000256" key="1">
    <source>
        <dbReference type="SAM" id="SignalP"/>
    </source>
</evidence>
<dbReference type="InterPro" id="IPR051200">
    <property type="entry name" value="Host-pathogen_enzymatic-act"/>
</dbReference>
<dbReference type="SUPFAM" id="SSF51004">
    <property type="entry name" value="C-terminal (heme d1) domain of cytochrome cd1-nitrite reductase"/>
    <property type="match status" value="1"/>
</dbReference>
<comment type="caution">
    <text evidence="2">The sequence shown here is derived from an EMBL/GenBank/DDBJ whole genome shotgun (WGS) entry which is preliminary data.</text>
</comment>
<feature type="chain" id="PRO_5046194191" evidence="1">
    <location>
        <begin position="22"/>
        <end position="610"/>
    </location>
</feature>
<sequence length="610" mass="66790">MKYNLVFLGLLILITNGQVQAAQCEVNSVALGDALFDMPGAMVATSDGNWLLALDEIAMDIKVVSITKTKQKVVTSVRLQGIEPSSLTLSPDGTRLYVGGALDTGLAVVDISAAEPTEWQVINTWSKSGDFEAILFDPTTPRLLVADRQALGVRVLSHTDGSELATLAVPNGRCRLPVDLAVKGAQLFVACETDNTVAVFDLTTLTHLKDIGVGNSPVALLAHPNAERLFVANLQAGTLSIINTSNLEELPQTIADAALLSAPKAMAWLGGELWILDQSQSKLVRYTDKLEASVCMGLGDRPAHLVALSSGLLYVANSRGLNYVTVDMVNRKVKTSPQVLMAGFDPMFIDGADNQVRIVAVVEEGINPVAAVGYAQIPNTFMGHHMELVGVIPLDAEEKRYGLVYENTIPFQPNFLPHGSVAQAIYGMSYYSLFGNQNFQFVVSARDDFDQFHHYPNWEYTFEKWPRREVSTPGMAVTQQNYAKQGTRRELPQVIMAGFSPMLMDWSDEDLTVMAVVRAGSSPIQSVTLNNVGDESEVKALNKLIDLPNGDQLYQCVFWKKEGNTPLLPEHETPKTIKGVWNDWFTIIVRDQNNGKHRFPDVQIGNFPAL</sequence>
<dbReference type="InterPro" id="IPR011041">
    <property type="entry name" value="Quinoprot_gluc/sorb_DH_b-prop"/>
</dbReference>
<accession>A0ABT7VQN2</accession>
<name>A0ABT7VQN2_9GAMM</name>
<reference evidence="2" key="1">
    <citation type="submission" date="2023-06" db="EMBL/GenBank/DDBJ databases">
        <title>Uncultivated large filamentous bacteria from sulfidic sediments reveal new species and different genomic features in energy metabolism and defense.</title>
        <authorList>
            <person name="Fonseca A."/>
        </authorList>
    </citation>
    <scope>NUCLEOTIDE SEQUENCE</scope>
    <source>
        <strain evidence="2">HSG4</strain>
    </source>
</reference>
<keyword evidence="3" id="KW-1185">Reference proteome</keyword>
<keyword evidence="1" id="KW-0732">Signal</keyword>
<gene>
    <name evidence="2" type="ORF">QUF54_00560</name>
</gene>
<evidence type="ECO:0000313" key="2">
    <source>
        <dbReference type="EMBL" id="MDM8561828.1"/>
    </source>
</evidence>
<protein>
    <submittedName>
        <fullName evidence="2">YncE family protein</fullName>
    </submittedName>
</protein>
<organism evidence="2 3">
    <name type="scientific">Candidatus Marithioploca araucensis</name>
    <dbReference type="NCBI Taxonomy" id="70273"/>
    <lineage>
        <taxon>Bacteria</taxon>
        <taxon>Pseudomonadati</taxon>
        <taxon>Pseudomonadota</taxon>
        <taxon>Gammaproteobacteria</taxon>
        <taxon>Thiotrichales</taxon>
        <taxon>Thiotrichaceae</taxon>
        <taxon>Candidatus Marithioploca</taxon>
    </lineage>
</organism>
<dbReference type="PANTHER" id="PTHR47197">
    <property type="entry name" value="PROTEIN NIRF"/>
    <property type="match status" value="1"/>
</dbReference>
<dbReference type="Proteomes" id="UP001171945">
    <property type="component" value="Unassembled WGS sequence"/>
</dbReference>
<feature type="signal peptide" evidence="1">
    <location>
        <begin position="1"/>
        <end position="21"/>
    </location>
</feature>
<evidence type="ECO:0000313" key="3">
    <source>
        <dbReference type="Proteomes" id="UP001171945"/>
    </source>
</evidence>
<proteinExistence type="predicted"/>
<dbReference type="InterPro" id="IPR015943">
    <property type="entry name" value="WD40/YVTN_repeat-like_dom_sf"/>
</dbReference>